<organism evidence="2 3">
    <name type="scientific">Penicillium malachiteum</name>
    <dbReference type="NCBI Taxonomy" id="1324776"/>
    <lineage>
        <taxon>Eukaryota</taxon>
        <taxon>Fungi</taxon>
        <taxon>Dikarya</taxon>
        <taxon>Ascomycota</taxon>
        <taxon>Pezizomycotina</taxon>
        <taxon>Eurotiomycetes</taxon>
        <taxon>Eurotiomycetidae</taxon>
        <taxon>Eurotiales</taxon>
        <taxon>Aspergillaceae</taxon>
        <taxon>Penicillium</taxon>
    </lineage>
</organism>
<reference evidence="2" key="2">
    <citation type="submission" date="2023-01" db="EMBL/GenBank/DDBJ databases">
        <authorList>
            <person name="Petersen C."/>
        </authorList>
    </citation>
    <scope>NUCLEOTIDE SEQUENCE</scope>
    <source>
        <strain evidence="2">IBT 17514</strain>
    </source>
</reference>
<keyword evidence="1" id="KW-0732">Signal</keyword>
<accession>A0AAD6HJU3</accession>
<evidence type="ECO:0000313" key="3">
    <source>
        <dbReference type="Proteomes" id="UP001215712"/>
    </source>
</evidence>
<gene>
    <name evidence="2" type="ORF">N7493_007058</name>
</gene>
<reference evidence="2" key="1">
    <citation type="journal article" date="2023" name="IMA Fungus">
        <title>Comparative genomic study of the Penicillium genus elucidates a diverse pangenome and 15 lateral gene transfer events.</title>
        <authorList>
            <person name="Petersen C."/>
            <person name="Sorensen T."/>
            <person name="Nielsen M.R."/>
            <person name="Sondergaard T.E."/>
            <person name="Sorensen J.L."/>
            <person name="Fitzpatrick D.A."/>
            <person name="Frisvad J.C."/>
            <person name="Nielsen K.L."/>
        </authorList>
    </citation>
    <scope>NUCLEOTIDE SEQUENCE</scope>
    <source>
        <strain evidence="2">IBT 17514</strain>
    </source>
</reference>
<proteinExistence type="predicted"/>
<protein>
    <submittedName>
        <fullName evidence="2">Uncharacterized protein</fullName>
    </submittedName>
</protein>
<evidence type="ECO:0000313" key="2">
    <source>
        <dbReference type="EMBL" id="KAJ5720180.1"/>
    </source>
</evidence>
<feature type="chain" id="PRO_5041960553" evidence="1">
    <location>
        <begin position="18"/>
        <end position="82"/>
    </location>
</feature>
<keyword evidence="3" id="KW-1185">Reference proteome</keyword>
<dbReference type="Proteomes" id="UP001215712">
    <property type="component" value="Unassembled WGS sequence"/>
</dbReference>
<sequence>MRFYLPLLATLAASVLAGPLTSENHESKVLALLERSASLCDCYPDCGCPTNTECLCQNCAPPIRPPCYPDCGCSGSAVCVGL</sequence>
<evidence type="ECO:0000256" key="1">
    <source>
        <dbReference type="SAM" id="SignalP"/>
    </source>
</evidence>
<feature type="signal peptide" evidence="1">
    <location>
        <begin position="1"/>
        <end position="17"/>
    </location>
</feature>
<comment type="caution">
    <text evidence="2">The sequence shown here is derived from an EMBL/GenBank/DDBJ whole genome shotgun (WGS) entry which is preliminary data.</text>
</comment>
<dbReference type="AlphaFoldDB" id="A0AAD6HJU3"/>
<name>A0AAD6HJU3_9EURO</name>
<dbReference type="EMBL" id="JAQJAN010000009">
    <property type="protein sequence ID" value="KAJ5720180.1"/>
    <property type="molecule type" value="Genomic_DNA"/>
</dbReference>